<dbReference type="PROSITE" id="PS51257">
    <property type="entry name" value="PROKAR_LIPOPROTEIN"/>
    <property type="match status" value="1"/>
</dbReference>
<keyword evidence="3" id="KW-1185">Reference proteome</keyword>
<feature type="signal peptide" evidence="1">
    <location>
        <begin position="1"/>
        <end position="19"/>
    </location>
</feature>
<dbReference type="Proteomes" id="UP000249619">
    <property type="component" value="Unassembled WGS sequence"/>
</dbReference>
<evidence type="ECO:0000313" key="2">
    <source>
        <dbReference type="EMBL" id="RAR05346.1"/>
    </source>
</evidence>
<protein>
    <submittedName>
        <fullName evidence="2">Carbohydrate-binding protein</fullName>
    </submittedName>
</protein>
<dbReference type="AlphaFoldDB" id="A0A364MW46"/>
<sequence>MRFATAVVLSSLNLLAAGCTRVTKVTHTFYGYPDNDPPGPATAYDCGRGYKAGGTGTYADPLTFASAPGEFTQCEIIYDPYTRKYLRFEDFCAQCDIDWKASPRINHIDLWSGSTTVNGGQEQIQCENDLTPGVRSQTIVRQPAKNLPVDSTKLYVKGASPACRTNHIYPTYNVADYC</sequence>
<reference evidence="3" key="1">
    <citation type="submission" date="2018-05" db="EMBL/GenBank/DDBJ databases">
        <title>Draft genome sequence of Stemphylium lycopersici strain CIDEFI 213.</title>
        <authorList>
            <person name="Medina R."/>
            <person name="Franco M.E.E."/>
            <person name="Lucentini C.G."/>
            <person name="Saparrat M.C.N."/>
            <person name="Balatti P.A."/>
        </authorList>
    </citation>
    <scope>NUCLEOTIDE SEQUENCE [LARGE SCALE GENOMIC DNA]</scope>
    <source>
        <strain evidence="3">CIDEFI 213</strain>
    </source>
</reference>
<keyword evidence="1" id="KW-0732">Signal</keyword>
<comment type="caution">
    <text evidence="2">The sequence shown here is derived from an EMBL/GenBank/DDBJ whole genome shotgun (WGS) entry which is preliminary data.</text>
</comment>
<evidence type="ECO:0000313" key="3">
    <source>
        <dbReference type="Proteomes" id="UP000249619"/>
    </source>
</evidence>
<accession>A0A364MW46</accession>
<evidence type="ECO:0000256" key="1">
    <source>
        <dbReference type="SAM" id="SignalP"/>
    </source>
</evidence>
<feature type="chain" id="PRO_5016957947" evidence="1">
    <location>
        <begin position="20"/>
        <end position="178"/>
    </location>
</feature>
<name>A0A364MW46_STELY</name>
<proteinExistence type="predicted"/>
<gene>
    <name evidence="2" type="ORF">DDE83_007422</name>
</gene>
<dbReference type="EMBL" id="QGDH01000135">
    <property type="protein sequence ID" value="RAR05346.1"/>
    <property type="molecule type" value="Genomic_DNA"/>
</dbReference>
<dbReference type="OrthoDB" id="5332384at2759"/>
<organism evidence="2 3">
    <name type="scientific">Stemphylium lycopersici</name>
    <name type="common">Tomato gray leaf spot disease fungus</name>
    <name type="synonym">Thyrospora lycopersici</name>
    <dbReference type="NCBI Taxonomy" id="183478"/>
    <lineage>
        <taxon>Eukaryota</taxon>
        <taxon>Fungi</taxon>
        <taxon>Dikarya</taxon>
        <taxon>Ascomycota</taxon>
        <taxon>Pezizomycotina</taxon>
        <taxon>Dothideomycetes</taxon>
        <taxon>Pleosporomycetidae</taxon>
        <taxon>Pleosporales</taxon>
        <taxon>Pleosporineae</taxon>
        <taxon>Pleosporaceae</taxon>
        <taxon>Stemphylium</taxon>
    </lineage>
</organism>